<dbReference type="Proteomes" id="UP001310594">
    <property type="component" value="Unassembled WGS sequence"/>
</dbReference>
<dbReference type="AlphaFoldDB" id="A0AAN7W3H3"/>
<comment type="caution">
    <text evidence="1">The sequence shown here is derived from an EMBL/GenBank/DDBJ whole genome shotgun (WGS) entry which is preliminary data.</text>
</comment>
<evidence type="ECO:0000313" key="2">
    <source>
        <dbReference type="Proteomes" id="UP001310594"/>
    </source>
</evidence>
<protein>
    <submittedName>
        <fullName evidence="1">Uncharacterized protein</fullName>
    </submittedName>
</protein>
<dbReference type="EMBL" id="JAVRQU010000013">
    <property type="protein sequence ID" value="KAK5696042.1"/>
    <property type="molecule type" value="Genomic_DNA"/>
</dbReference>
<reference evidence="1" key="1">
    <citation type="submission" date="2023-08" db="EMBL/GenBank/DDBJ databases">
        <title>Black Yeasts Isolated from many extreme environments.</title>
        <authorList>
            <person name="Coleine C."/>
            <person name="Stajich J.E."/>
            <person name="Selbmann L."/>
        </authorList>
    </citation>
    <scope>NUCLEOTIDE SEQUENCE</scope>
    <source>
        <strain evidence="1">CCFEE 5810</strain>
    </source>
</reference>
<organism evidence="1 2">
    <name type="scientific">Elasticomyces elasticus</name>
    <dbReference type="NCBI Taxonomy" id="574655"/>
    <lineage>
        <taxon>Eukaryota</taxon>
        <taxon>Fungi</taxon>
        <taxon>Dikarya</taxon>
        <taxon>Ascomycota</taxon>
        <taxon>Pezizomycotina</taxon>
        <taxon>Dothideomycetes</taxon>
        <taxon>Dothideomycetidae</taxon>
        <taxon>Mycosphaerellales</taxon>
        <taxon>Teratosphaeriaceae</taxon>
        <taxon>Elasticomyces</taxon>
    </lineage>
</organism>
<accession>A0AAN7W3H3</accession>
<sequence>MALHELISAMRTRDQIKDLREYKSTHTFKITEEEYLNELPLLIDAAELSEFERERLLFEYVALTGRFTIFPSASSIAHEGMVGFVLEEFAQQKGNHRDQLRATGGEPAEIGDLVGTIISAGHGAGDVGVQGYATFPSLVWRGGPEQEVSALLHVIHTDDIAVLDLLKEATEANSSIQYVPYILWSTMIPSPIGHTQLDMRASIHAYQRSTNGVFEQMDTGGEFRDKNGGPKACKLAITVGHLLPTGTSTTETNDLKITVEMTSACQQLTGCEVADAEMCRKFALIPFIPDVSPVEDGSLVARRR</sequence>
<gene>
    <name evidence="1" type="ORF">LTR97_008462</name>
</gene>
<name>A0AAN7W3H3_9PEZI</name>
<evidence type="ECO:0000313" key="1">
    <source>
        <dbReference type="EMBL" id="KAK5696042.1"/>
    </source>
</evidence>
<proteinExistence type="predicted"/>